<name>A0AAN7SQ41_9COLE</name>
<keyword evidence="2" id="KW-1185">Reference proteome</keyword>
<comment type="caution">
    <text evidence="1">The sequence shown here is derived from an EMBL/GenBank/DDBJ whole genome shotgun (WGS) entry which is preliminary data.</text>
</comment>
<gene>
    <name evidence="1" type="ORF">RN001_006157</name>
</gene>
<sequence length="208" mass="23389">MTEVDVYINLSIHKFGVASVLINRMNYTICAFGPRIQVQDIERKKEMEEDLSKYGVVEFSPTDNLHVYWVSFLDDMQLFTIDESVTENMQCAKQFEVIQQENSALIHGLGLSLVNSLTRQEIVYVGVASYGLGSSCVTMRADVAEHNEFLFYEIDTKPLIGYGNGQVKPLGLFTASLSIDNVCAKVKIHVVPKNFRQVALIVGHPYTE</sequence>
<reference evidence="2" key="1">
    <citation type="submission" date="2023-01" db="EMBL/GenBank/DDBJ databases">
        <title>Key to firefly adult light organ development and bioluminescence: homeobox transcription factors regulate luciferase expression and transportation to peroxisome.</title>
        <authorList>
            <person name="Fu X."/>
        </authorList>
    </citation>
    <scope>NUCLEOTIDE SEQUENCE [LARGE SCALE GENOMIC DNA]</scope>
</reference>
<dbReference type="AlphaFoldDB" id="A0AAN7SQ41"/>
<dbReference type="Proteomes" id="UP001353858">
    <property type="component" value="Unassembled WGS sequence"/>
</dbReference>
<organism evidence="1 2">
    <name type="scientific">Aquatica leii</name>
    <dbReference type="NCBI Taxonomy" id="1421715"/>
    <lineage>
        <taxon>Eukaryota</taxon>
        <taxon>Metazoa</taxon>
        <taxon>Ecdysozoa</taxon>
        <taxon>Arthropoda</taxon>
        <taxon>Hexapoda</taxon>
        <taxon>Insecta</taxon>
        <taxon>Pterygota</taxon>
        <taxon>Neoptera</taxon>
        <taxon>Endopterygota</taxon>
        <taxon>Coleoptera</taxon>
        <taxon>Polyphaga</taxon>
        <taxon>Elateriformia</taxon>
        <taxon>Elateroidea</taxon>
        <taxon>Lampyridae</taxon>
        <taxon>Luciolinae</taxon>
        <taxon>Aquatica</taxon>
    </lineage>
</organism>
<dbReference type="EMBL" id="JARPUR010000002">
    <property type="protein sequence ID" value="KAK4882838.1"/>
    <property type="molecule type" value="Genomic_DNA"/>
</dbReference>
<proteinExistence type="predicted"/>
<accession>A0AAN7SQ41</accession>
<evidence type="ECO:0000313" key="2">
    <source>
        <dbReference type="Proteomes" id="UP001353858"/>
    </source>
</evidence>
<evidence type="ECO:0000313" key="1">
    <source>
        <dbReference type="EMBL" id="KAK4882838.1"/>
    </source>
</evidence>
<protein>
    <submittedName>
        <fullName evidence="1">Uncharacterized protein</fullName>
    </submittedName>
</protein>